<reference evidence="1" key="1">
    <citation type="submission" date="2016-07" db="EMBL/GenBank/DDBJ databases">
        <title>Salivary Glands transcriptome analysis on engorged females of Ornithodoros brasiliensis (Acari:Argasidae).</title>
        <authorList>
            <person name="Simons S.M."/>
            <person name="Carvalho E."/>
            <person name="Junqueira-de-Azevedo I."/>
            <person name="Ho P.L."/>
            <person name="Giovanni D."/>
            <person name="Mendonca R."/>
            <person name="Onofrio V."/>
            <person name="Landulfo G."/>
            <person name="Ramirez D."/>
            <person name="Barros-Battesti D."/>
        </authorList>
    </citation>
    <scope>NUCLEOTIDE SEQUENCE</scope>
    <source>
        <strain evidence="1">Female</strain>
        <tissue evidence="1">Salivary gland</tissue>
    </source>
</reference>
<dbReference type="EMBL" id="GETE01000896">
    <property type="protein sequence ID" value="JAT78870.1"/>
    <property type="molecule type" value="Transcribed_RNA"/>
</dbReference>
<dbReference type="AlphaFoldDB" id="A0A1D2AI49"/>
<protein>
    <submittedName>
        <fullName evidence="1">Uncharacterized protein</fullName>
    </submittedName>
</protein>
<feature type="non-terminal residue" evidence="1">
    <location>
        <position position="1"/>
    </location>
</feature>
<proteinExistence type="predicted"/>
<accession>A0A1D2AI49</accession>
<evidence type="ECO:0000313" key="1">
    <source>
        <dbReference type="EMBL" id="JAT78870.1"/>
    </source>
</evidence>
<sequence length="92" mass="10280">QKSCSCTSTCCTSSQAHFLHAKAIYFVLHLSSSLEHALKVCTLCNTILIIPRAFSFNILACHTANKARVLGNYYLNIHIHCNPCKNSLQNHF</sequence>
<organism evidence="1">
    <name type="scientific">Ornithodoros brasiliensis</name>
    <name type="common">Mouro tick</name>
    <dbReference type="NCBI Taxonomy" id="888526"/>
    <lineage>
        <taxon>Eukaryota</taxon>
        <taxon>Metazoa</taxon>
        <taxon>Ecdysozoa</taxon>
        <taxon>Arthropoda</taxon>
        <taxon>Chelicerata</taxon>
        <taxon>Arachnida</taxon>
        <taxon>Acari</taxon>
        <taxon>Parasitiformes</taxon>
        <taxon>Ixodida</taxon>
        <taxon>Ixodoidea</taxon>
        <taxon>Argasidae</taxon>
        <taxon>Ornithodorinae</taxon>
        <taxon>Ornithodoros</taxon>
    </lineage>
</organism>
<name>A0A1D2AI49_ORNBR</name>